<evidence type="ECO:0000313" key="2">
    <source>
        <dbReference type="Proteomes" id="UP000714380"/>
    </source>
</evidence>
<dbReference type="RefSeq" id="WP_225676047.1">
    <property type="nucleotide sequence ID" value="NZ_JAEDAH010000091.1"/>
</dbReference>
<reference evidence="1 2" key="1">
    <citation type="submission" date="2020-12" db="EMBL/GenBank/DDBJ databases">
        <title>Novel Thalassolituus-related marine hydrocarbonoclastic bacteria mediated algae-derived hydrocarbons mineralization in twilight zone of the northern South China Sea.</title>
        <authorList>
            <person name="Dong C."/>
        </authorList>
    </citation>
    <scope>NUCLEOTIDE SEQUENCE [LARGE SCALE GENOMIC DNA]</scope>
    <source>
        <strain evidence="1 2">IMCC1826</strain>
    </source>
</reference>
<name>A0ABS7ZSL5_9GAMM</name>
<dbReference type="EMBL" id="JAEDAH010000091">
    <property type="protein sequence ID" value="MCA6064762.1"/>
    <property type="molecule type" value="Genomic_DNA"/>
</dbReference>
<proteinExistence type="predicted"/>
<keyword evidence="2" id="KW-1185">Reference proteome</keyword>
<organism evidence="1 2">
    <name type="scientific">Thalassolituus marinus</name>
    <dbReference type="NCBI Taxonomy" id="671053"/>
    <lineage>
        <taxon>Bacteria</taxon>
        <taxon>Pseudomonadati</taxon>
        <taxon>Pseudomonadota</taxon>
        <taxon>Gammaproteobacteria</taxon>
        <taxon>Oceanospirillales</taxon>
        <taxon>Oceanospirillaceae</taxon>
        <taxon>Thalassolituus</taxon>
    </lineage>
</organism>
<gene>
    <name evidence="1" type="ORF">I9W95_14210</name>
</gene>
<accession>A0ABS7ZSL5</accession>
<protein>
    <submittedName>
        <fullName evidence="1">Uncharacterized protein</fullName>
    </submittedName>
</protein>
<dbReference type="Proteomes" id="UP000714380">
    <property type="component" value="Unassembled WGS sequence"/>
</dbReference>
<comment type="caution">
    <text evidence="1">The sequence shown here is derived from an EMBL/GenBank/DDBJ whole genome shotgun (WGS) entry which is preliminary data.</text>
</comment>
<sequence length="289" mass="33688">MFKRLFASRKKPYIPGLDNPEHISLNIGGCRLEMDIPPHYDSDGFDAKKAPTDIPNIYDAGLYDPNGDFLFNGLLPLRRNWEFLGPFWYDQYLGRTEFSIYVERANCLPEGMSCLNPAHMEQVILRFLFDNGPDSPQFSKKIAPVSWQVKQIGNQPWVLFEQRVWVREDDPDRDITIANFRSYAATAIDDRYFLLLEFDNFGYTPSEISIANMNVFKDRIVNSIRWQLSEAAQKRLLEVQAQWPDTKLSQHREPESWVYPEWRDGDVQKGEPHIVILKRNTPPPEFKVG</sequence>
<evidence type="ECO:0000313" key="1">
    <source>
        <dbReference type="EMBL" id="MCA6064762.1"/>
    </source>
</evidence>